<feature type="transmembrane region" description="Helical" evidence="1">
    <location>
        <begin position="443"/>
        <end position="462"/>
    </location>
</feature>
<evidence type="ECO:0000259" key="2">
    <source>
        <dbReference type="SMART" id="SM00256"/>
    </source>
</evidence>
<feature type="domain" description="F-box" evidence="2">
    <location>
        <begin position="7"/>
        <end position="47"/>
    </location>
</feature>
<dbReference type="InterPro" id="IPR001810">
    <property type="entry name" value="F-box_dom"/>
</dbReference>
<evidence type="ECO:0000313" key="4">
    <source>
        <dbReference type="RefSeq" id="XP_056690737.1"/>
    </source>
</evidence>
<gene>
    <name evidence="4" type="primary">LOC130465997</name>
</gene>
<evidence type="ECO:0000313" key="3">
    <source>
        <dbReference type="Proteomes" id="UP000813463"/>
    </source>
</evidence>
<dbReference type="SUPFAM" id="SSF81383">
    <property type="entry name" value="F-box domain"/>
    <property type="match status" value="1"/>
</dbReference>
<keyword evidence="3" id="KW-1185">Reference proteome</keyword>
<organism evidence="3 4">
    <name type="scientific">Spinacia oleracea</name>
    <name type="common">Spinach</name>
    <dbReference type="NCBI Taxonomy" id="3562"/>
    <lineage>
        <taxon>Eukaryota</taxon>
        <taxon>Viridiplantae</taxon>
        <taxon>Streptophyta</taxon>
        <taxon>Embryophyta</taxon>
        <taxon>Tracheophyta</taxon>
        <taxon>Spermatophyta</taxon>
        <taxon>Magnoliopsida</taxon>
        <taxon>eudicotyledons</taxon>
        <taxon>Gunneridae</taxon>
        <taxon>Pentapetalae</taxon>
        <taxon>Caryophyllales</taxon>
        <taxon>Chenopodiaceae</taxon>
        <taxon>Chenopodioideae</taxon>
        <taxon>Anserineae</taxon>
        <taxon>Spinacia</taxon>
    </lineage>
</organism>
<dbReference type="Pfam" id="PF24750">
    <property type="entry name" value="b-prop_At3g26010-like"/>
    <property type="match status" value="1"/>
</dbReference>
<keyword evidence="1" id="KW-1133">Transmembrane helix</keyword>
<keyword evidence="1" id="KW-0812">Transmembrane</keyword>
<evidence type="ECO:0000256" key="1">
    <source>
        <dbReference type="SAM" id="Phobius"/>
    </source>
</evidence>
<dbReference type="PANTHER" id="PTHR35546:SF130">
    <property type="entry name" value="EXPRESSED PROTEIN"/>
    <property type="match status" value="1"/>
</dbReference>
<dbReference type="InterPro" id="IPR036047">
    <property type="entry name" value="F-box-like_dom_sf"/>
</dbReference>
<dbReference type="PANTHER" id="PTHR35546">
    <property type="entry name" value="F-BOX PROTEIN INTERACTION DOMAIN PROTEIN-RELATED"/>
    <property type="match status" value="1"/>
</dbReference>
<dbReference type="RefSeq" id="XP_056690737.1">
    <property type="nucleotide sequence ID" value="XM_056834759.1"/>
</dbReference>
<sequence length="466" mass="52806">MSHLRCLQDEMWLEILSRMPIDSLLVCKCVCRSWRDIGNYLMDSQSVPLCGILLRFGSNNIPEYGTYICMQTKKSILMQNHEFTVHNGYKKSLLDFSALGDGNFNNPDPERRGCFYAMHQGLLLLSFYRGIYEVRNPITKEVFVVPGKKRCSDGMMTPGMIIRLPTPPGCKCDFMVIRLCCYNWNSIEVYRSKTGVWERSPLELNNEFLNNHNISLSTVNNYVALVDGSDSYLFLLANICGVVLKFRDQKSPERVDDQYTFPLPQLVRERLRNTRLWDCGGILHISGNDSNGTWIWKHPDDYASSTKADTWAWIPLRKINNTDFVVEPSIGINNHTTVWPLACHPDVAVVYFLVQSSVFAYDLTIDILEKITDIHNPLENVSKVVGFPFKPCLSLLNVAKITDIDSDHLNVGGIDNHHMNIGGIDNHHMNIGNINNLGGLSSFLSSALPILLLVLAFALVFFSRSD</sequence>
<protein>
    <recommendedName>
        <fullName evidence="2">F-box domain-containing protein</fullName>
    </recommendedName>
</protein>
<name>A0ABM3R546_SPIOL</name>
<reference evidence="3" key="1">
    <citation type="journal article" date="2021" name="Nat. Commun.">
        <title>Genomic analyses provide insights into spinach domestication and the genetic basis of agronomic traits.</title>
        <authorList>
            <person name="Cai X."/>
            <person name="Sun X."/>
            <person name="Xu C."/>
            <person name="Sun H."/>
            <person name="Wang X."/>
            <person name="Ge C."/>
            <person name="Zhang Z."/>
            <person name="Wang Q."/>
            <person name="Fei Z."/>
            <person name="Jiao C."/>
            <person name="Wang Q."/>
        </authorList>
    </citation>
    <scope>NUCLEOTIDE SEQUENCE [LARGE SCALE GENOMIC DNA]</scope>
    <source>
        <strain evidence="3">cv. Varoflay</strain>
    </source>
</reference>
<proteinExistence type="predicted"/>
<dbReference type="Gene3D" id="1.20.1280.50">
    <property type="match status" value="1"/>
</dbReference>
<dbReference type="SMART" id="SM00256">
    <property type="entry name" value="FBOX"/>
    <property type="match status" value="1"/>
</dbReference>
<dbReference type="Proteomes" id="UP000813463">
    <property type="component" value="Chromosome 1"/>
</dbReference>
<dbReference type="InterPro" id="IPR055290">
    <property type="entry name" value="At3g26010-like"/>
</dbReference>
<dbReference type="InterPro" id="IPR056592">
    <property type="entry name" value="Beta-prop_At3g26010-like"/>
</dbReference>
<reference evidence="4" key="2">
    <citation type="submission" date="2025-08" db="UniProtKB">
        <authorList>
            <consortium name="RefSeq"/>
        </authorList>
    </citation>
    <scope>IDENTIFICATION</scope>
    <source>
        <tissue evidence="4">Leaf</tissue>
    </source>
</reference>
<accession>A0ABM3R546</accession>
<dbReference type="Pfam" id="PF00646">
    <property type="entry name" value="F-box"/>
    <property type="match status" value="1"/>
</dbReference>
<dbReference type="GeneID" id="130465997"/>
<keyword evidence="1" id="KW-0472">Membrane</keyword>